<dbReference type="PIRSF" id="PIRSF010044">
    <property type="entry name" value="UCP010044"/>
    <property type="match status" value="1"/>
</dbReference>
<dbReference type="FunCoup" id="A0A151ZKB9">
    <property type="interactions" value="588"/>
</dbReference>
<evidence type="ECO:0000256" key="2">
    <source>
        <dbReference type="ARBA" id="ARBA00023186"/>
    </source>
</evidence>
<evidence type="ECO:0000256" key="4">
    <source>
        <dbReference type="PIRNR" id="PIRNR010044"/>
    </source>
</evidence>
<dbReference type="AlphaFoldDB" id="A0A151ZKB9"/>
<evidence type="ECO:0000313" key="5">
    <source>
        <dbReference type="EMBL" id="KYQ94264.1"/>
    </source>
</evidence>
<dbReference type="SUPFAM" id="SSF159659">
    <property type="entry name" value="Cgl1923-like"/>
    <property type="match status" value="1"/>
</dbReference>
<accession>A0A151ZKB9</accession>
<organism evidence="5 6">
    <name type="scientific">Tieghemostelium lacteum</name>
    <name type="common">Slime mold</name>
    <name type="synonym">Dictyostelium lacteum</name>
    <dbReference type="NCBI Taxonomy" id="361077"/>
    <lineage>
        <taxon>Eukaryota</taxon>
        <taxon>Amoebozoa</taxon>
        <taxon>Evosea</taxon>
        <taxon>Eumycetozoa</taxon>
        <taxon>Dictyostelia</taxon>
        <taxon>Dictyosteliales</taxon>
        <taxon>Raperosteliaceae</taxon>
        <taxon>Tieghemostelium</taxon>
    </lineage>
</organism>
<protein>
    <recommendedName>
        <fullName evidence="1 4">Proteasome assembly chaperone 2</fullName>
    </recommendedName>
</protein>
<comment type="similarity">
    <text evidence="3 4">Belongs to the PSMG2 family.</text>
</comment>
<keyword evidence="6" id="KW-1185">Reference proteome</keyword>
<dbReference type="OMA" id="WKEHTGE"/>
<dbReference type="Proteomes" id="UP000076078">
    <property type="component" value="Unassembled WGS sequence"/>
</dbReference>
<gene>
    <name evidence="5" type="ORF">DLAC_04564</name>
</gene>
<dbReference type="InParanoid" id="A0A151ZKB9"/>
<proteinExistence type="inferred from homology"/>
<dbReference type="GO" id="GO:0005634">
    <property type="term" value="C:nucleus"/>
    <property type="evidence" value="ECO:0007669"/>
    <property type="project" value="TreeGrafter"/>
</dbReference>
<evidence type="ECO:0000256" key="3">
    <source>
        <dbReference type="ARBA" id="ARBA00025745"/>
    </source>
</evidence>
<dbReference type="PANTHER" id="PTHR12970">
    <property type="entry name" value="PROTEASOME ASSEMBLY CHAPERONE 2"/>
    <property type="match status" value="1"/>
</dbReference>
<name>A0A151ZKB9_TIELA</name>
<dbReference type="GO" id="GO:0005829">
    <property type="term" value="C:cytosol"/>
    <property type="evidence" value="ECO:0007669"/>
    <property type="project" value="TreeGrafter"/>
</dbReference>
<dbReference type="GO" id="GO:0000502">
    <property type="term" value="C:proteasome complex"/>
    <property type="evidence" value="ECO:0007669"/>
    <property type="project" value="UniProtKB-KW"/>
</dbReference>
<dbReference type="GO" id="GO:0043248">
    <property type="term" value="P:proteasome assembly"/>
    <property type="evidence" value="ECO:0007669"/>
    <property type="project" value="TreeGrafter"/>
</dbReference>
<dbReference type="Gene3D" id="3.40.50.10900">
    <property type="entry name" value="PAC-like subunit"/>
    <property type="match status" value="1"/>
</dbReference>
<reference evidence="5 6" key="1">
    <citation type="submission" date="2015-12" db="EMBL/GenBank/DDBJ databases">
        <title>Dictyostelia acquired genes for synthesis and detection of signals that induce cell-type specialization by lateral gene transfer from prokaryotes.</title>
        <authorList>
            <person name="Gloeckner G."/>
            <person name="Schaap P."/>
        </authorList>
    </citation>
    <scope>NUCLEOTIDE SEQUENCE [LARGE SCALE GENOMIC DNA]</scope>
    <source>
        <strain evidence="5 6">TK</strain>
    </source>
</reference>
<comment type="caution">
    <text evidence="5">The sequence shown here is derived from an EMBL/GenBank/DDBJ whole genome shotgun (WGS) entry which is preliminary data.</text>
</comment>
<dbReference type="STRING" id="361077.A0A151ZKB9"/>
<comment type="subunit">
    <text evidence="4">Forms a heterodimer with PSMG1.</text>
</comment>
<dbReference type="InterPro" id="IPR019151">
    <property type="entry name" value="Proteasome_assmbl_chaperone_2"/>
</dbReference>
<sequence>MDKFYYSVDQNAILQNTTLIWPALTIGNVGQLSVDLLISTLKCKRIGYIIDENIIPIIGNDTYTPNGSGVLSTSIEVYQPQDNKSNITIVQQRAPILEGHVQIFANKLIEWYKKENFRELLFISSTNANKRIDSQLVGDQVRFVKSNGLKNESLNRILQCNIKETESNVMVDSYGDTVQLGNRLTGLGKELWKISNEQSLSYLCLNLFCSEGDNTLDSMDMAKYISSYLNLFDSSKPIDFVIPNSWSLLQGPTYDQALYF</sequence>
<evidence type="ECO:0000256" key="1">
    <source>
        <dbReference type="ARBA" id="ARBA00019186"/>
    </source>
</evidence>
<dbReference type="OrthoDB" id="10260712at2759"/>
<dbReference type="EMBL" id="LODT01000022">
    <property type="protein sequence ID" value="KYQ94264.1"/>
    <property type="molecule type" value="Genomic_DNA"/>
</dbReference>
<keyword evidence="5" id="KW-0647">Proteasome</keyword>
<comment type="function">
    <text evidence="4">Chaperone protein which promotes assembly of the 20S proteasome as part of a heterodimer with PSMG1.</text>
</comment>
<keyword evidence="2 4" id="KW-0143">Chaperone</keyword>
<dbReference type="PANTHER" id="PTHR12970:SF1">
    <property type="entry name" value="PROTEASOME ASSEMBLY CHAPERONE 2"/>
    <property type="match status" value="1"/>
</dbReference>
<dbReference type="InterPro" id="IPR038389">
    <property type="entry name" value="PSMG2_sf"/>
</dbReference>
<evidence type="ECO:0000313" key="6">
    <source>
        <dbReference type="Proteomes" id="UP000076078"/>
    </source>
</evidence>
<dbReference type="Pfam" id="PF09754">
    <property type="entry name" value="PAC2"/>
    <property type="match status" value="1"/>
</dbReference>
<dbReference type="InterPro" id="IPR016562">
    <property type="entry name" value="Proteasome_assmbl_chp_2_euk"/>
</dbReference>